<dbReference type="GO" id="GO:0003676">
    <property type="term" value="F:nucleic acid binding"/>
    <property type="evidence" value="ECO:0007669"/>
    <property type="project" value="InterPro"/>
</dbReference>
<keyword evidence="8" id="KW-1185">Reference proteome</keyword>
<keyword evidence="2" id="KW-0067">ATP-binding</keyword>
<dbReference type="InterPro" id="IPR011545">
    <property type="entry name" value="DEAD/DEAH_box_helicase_dom"/>
</dbReference>
<feature type="coiled-coil region" evidence="3">
    <location>
        <begin position="1426"/>
        <end position="1458"/>
    </location>
</feature>
<organism evidence="7 8">
    <name type="scientific">Sanguibacter suaedae</name>
    <dbReference type="NCBI Taxonomy" id="2795737"/>
    <lineage>
        <taxon>Bacteria</taxon>
        <taxon>Bacillati</taxon>
        <taxon>Actinomycetota</taxon>
        <taxon>Actinomycetes</taxon>
        <taxon>Micrococcales</taxon>
        <taxon>Sanguibacteraceae</taxon>
        <taxon>Sanguibacter</taxon>
    </lineage>
</organism>
<evidence type="ECO:0000259" key="6">
    <source>
        <dbReference type="PROSITE" id="PS51194"/>
    </source>
</evidence>
<keyword evidence="7" id="KW-0378">Hydrolase</keyword>
<evidence type="ECO:0000313" key="7">
    <source>
        <dbReference type="EMBL" id="MBI9114980.1"/>
    </source>
</evidence>
<dbReference type="EMBL" id="JAEINH010000005">
    <property type="protein sequence ID" value="MBI9114980.1"/>
    <property type="molecule type" value="Genomic_DNA"/>
</dbReference>
<keyword evidence="3" id="KW-0175">Coiled coil</keyword>
<feature type="region of interest" description="Disordered" evidence="4">
    <location>
        <begin position="1712"/>
        <end position="1732"/>
    </location>
</feature>
<dbReference type="PANTHER" id="PTHR47957:SF3">
    <property type="entry name" value="ATP-DEPENDENT HELICASE HRQ1"/>
    <property type="match status" value="1"/>
</dbReference>
<keyword evidence="1" id="KW-0547">Nucleotide-binding</keyword>
<accession>A0A934IA44</accession>
<dbReference type="SMART" id="SM00487">
    <property type="entry name" value="DEXDc"/>
    <property type="match status" value="1"/>
</dbReference>
<dbReference type="Proteomes" id="UP000602087">
    <property type="component" value="Unassembled WGS sequence"/>
</dbReference>
<dbReference type="InterPro" id="IPR001650">
    <property type="entry name" value="Helicase_C-like"/>
</dbReference>
<evidence type="ECO:0000256" key="4">
    <source>
        <dbReference type="SAM" id="MobiDB-lite"/>
    </source>
</evidence>
<dbReference type="InterPro" id="IPR018973">
    <property type="entry name" value="MZB"/>
</dbReference>
<feature type="domain" description="Helicase ATP-binding" evidence="5">
    <location>
        <begin position="95"/>
        <end position="317"/>
    </location>
</feature>
<dbReference type="PROSITE" id="PS51194">
    <property type="entry name" value="HELICASE_CTER"/>
    <property type="match status" value="1"/>
</dbReference>
<protein>
    <submittedName>
        <fullName evidence="7">DEAD/DEAH box helicase</fullName>
    </submittedName>
</protein>
<dbReference type="Gene3D" id="3.40.50.300">
    <property type="entry name" value="P-loop containing nucleotide triphosphate hydrolases"/>
    <property type="match status" value="2"/>
</dbReference>
<evidence type="ECO:0000256" key="2">
    <source>
        <dbReference type="ARBA" id="ARBA00022840"/>
    </source>
</evidence>
<evidence type="ECO:0000259" key="5">
    <source>
        <dbReference type="PROSITE" id="PS51192"/>
    </source>
</evidence>
<dbReference type="InterPro" id="IPR027417">
    <property type="entry name" value="P-loop_NTPase"/>
</dbReference>
<dbReference type="PANTHER" id="PTHR47957">
    <property type="entry name" value="ATP-DEPENDENT HELICASE HRQ1"/>
    <property type="match status" value="1"/>
</dbReference>
<comment type="caution">
    <text evidence="7">The sequence shown here is derived from an EMBL/GenBank/DDBJ whole genome shotgun (WGS) entry which is preliminary data.</text>
</comment>
<feature type="coiled-coil region" evidence="3">
    <location>
        <begin position="1249"/>
        <end position="1276"/>
    </location>
</feature>
<proteinExistence type="predicted"/>
<evidence type="ECO:0000256" key="3">
    <source>
        <dbReference type="SAM" id="Coils"/>
    </source>
</evidence>
<reference evidence="7" key="1">
    <citation type="submission" date="2020-12" db="EMBL/GenBank/DDBJ databases">
        <title>Sanguibacter suaedae sp. nov., isolated from Suaeda aralocaspica.</title>
        <authorList>
            <person name="Ma Q."/>
        </authorList>
    </citation>
    <scope>NUCLEOTIDE SEQUENCE</scope>
    <source>
        <strain evidence="7">YZGR15</strain>
    </source>
</reference>
<dbReference type="SUPFAM" id="SSF52540">
    <property type="entry name" value="P-loop containing nucleoside triphosphate hydrolases"/>
    <property type="match status" value="2"/>
</dbReference>
<name>A0A934IA44_9MICO</name>
<evidence type="ECO:0000256" key="1">
    <source>
        <dbReference type="ARBA" id="ARBA00022741"/>
    </source>
</evidence>
<dbReference type="Pfam" id="PF09369">
    <property type="entry name" value="MZB"/>
    <property type="match status" value="1"/>
</dbReference>
<dbReference type="InterPro" id="IPR014001">
    <property type="entry name" value="Helicase_ATP-bd"/>
</dbReference>
<dbReference type="Pfam" id="PF00270">
    <property type="entry name" value="DEAD"/>
    <property type="match status" value="1"/>
</dbReference>
<dbReference type="SMART" id="SM00490">
    <property type="entry name" value="HELICc"/>
    <property type="match status" value="1"/>
</dbReference>
<gene>
    <name evidence="7" type="ORF">JAV76_08145</name>
</gene>
<evidence type="ECO:0000313" key="8">
    <source>
        <dbReference type="Proteomes" id="UP000602087"/>
    </source>
</evidence>
<dbReference type="RefSeq" id="WP_198733540.1">
    <property type="nucleotide sequence ID" value="NZ_JAEINH010000005.1"/>
</dbReference>
<dbReference type="PROSITE" id="PS51192">
    <property type="entry name" value="HELICASE_ATP_BIND_1"/>
    <property type="match status" value="1"/>
</dbReference>
<dbReference type="GO" id="GO:0006289">
    <property type="term" value="P:nucleotide-excision repair"/>
    <property type="evidence" value="ECO:0007669"/>
    <property type="project" value="TreeGrafter"/>
</dbReference>
<dbReference type="GO" id="GO:0036297">
    <property type="term" value="P:interstrand cross-link repair"/>
    <property type="evidence" value="ECO:0007669"/>
    <property type="project" value="TreeGrafter"/>
</dbReference>
<feature type="domain" description="Helicase C-terminal" evidence="6">
    <location>
        <begin position="991"/>
        <end position="1156"/>
    </location>
</feature>
<dbReference type="Pfam" id="PF00271">
    <property type="entry name" value="Helicase_C"/>
    <property type="match status" value="1"/>
</dbReference>
<dbReference type="GO" id="GO:0043138">
    <property type="term" value="F:3'-5' DNA helicase activity"/>
    <property type="evidence" value="ECO:0007669"/>
    <property type="project" value="TreeGrafter"/>
</dbReference>
<keyword evidence="7" id="KW-0347">Helicase</keyword>
<dbReference type="GO" id="GO:0005524">
    <property type="term" value="F:ATP binding"/>
    <property type="evidence" value="ECO:0007669"/>
    <property type="project" value="UniProtKB-KW"/>
</dbReference>
<sequence length="2159" mass="234549">MSELLPTRQAEQIQSGLLDYLTTTFALADADARRALHDFLTEPASGIFKGPYLRLRLPFQPAPPGWDRLLSWELPYPPYRHQAEAFSRLVSITPAGQPRRPEPTLVTTGTGSGKTEAFLFPILDHVLRARRNNTPGIKALILYPMNALANDQAARLAELITTRPELAGVTAALYTGQQDEVRTVVTAEGLITDRVVIRDTPPDILLTNYKMLDQLLLRHEDHHLWQQSATSLQYLVLDEFHTYDGAQGTDVAMLLRRLGITLKASWPTDAHALDAAGLSAEDHARPLGRITPIATSATLGDKGDPQVMLDFATTVFGETFDATTVVGESRLTLDGWADAAAAHRVRAAGLSPVALADLDHPELIEKLDAVHDSPDLATTFLAAAFGVDQATLHALIGAGSVSLLDLAKAHPAVQQLVRATSEAQALDVLADELFLEHRTTITTEHALAMLVHLTAALSHVRAISGRPALTVDLHMWVRELTRIDRVAAATTKYLWSDDGGVELGESDAFAWEGRPAFPALYCRHCGRSGWGVELAPVGHDLHTDDTSIRRNHASRKGRFRALLFAPGEADHSLFNEAGPDPETTNLAWLHVRQRTFLTAPPADDDPDLLDGWILPVLTQVGPDADDLSMKDHCPSCQQRDGIRFLGSAIATLLSVTLSTLFGDAQLDAAEKKALVFTDSVQDAAHRAGFVEARSHTLTMRAVLRAAVGDMPRSVDEIVDEAMRQAGDDPFRRYRMLHPDLVDTTGFKTFWTADRQLTIPVGVRKNVRRRVLFDTILEVGLFSRIGRTLEATGSVAIGVEAGTPARLATIGRRVLTDGSSQEHLGEGLVTVGDADLVRWVRGTLERMRERGAIQHEWFAKYIGEDGNRYRLWGGRTKNQGMPAFPPGRSAPAFPRTGPATGTKDPLLDSVTSPQSWYTQWTARTLSVPVHFAGVLARQLLDALTREGVLTALPTKTGTVYAIPASGVVVHPTTDEDLAAGRHLLVCDTCRHQVPVTVEVHGQMDGAPCMLGRCPGRIRPERQDTNFYRTLYASADMRRIVAREHSSLLDDETRLRYENEFKVGEASPDAPNVLVATPTLEMGIDIGDLSTVLLSSLPRTVASYLQRIGRAGRLTGNALSLAFVTGRGEHLPRLGDPLSMINGQVRPPATYLSAEEILRRQYTAHLVDAFARDRARPHPKKATAAISKTDPGTFLGELATVAETEAEQRLDTFLGAFSDLGDDAVALLRRWATPSADTGSSGIRLHLETASARWNLAVQDLKHQIAALEKALPKLNVAADLPAANDDDKAAAKSAAGTLRLLRAQLKDLRGDHWIAVLEEYGILPNYTLLDDSVTLDVALTWIDPDSGKFESEAYDYQRSSANALRELAPGSTFYARGMEIVVDTVDLGPDGQDVRDWSLCPCCGYAQEIHTTQPAPTQCPRCLSLDIADAKQRVRALELRRVSAEVRRDEAAISDARDERVRQRYSIVVAADIDPTTIVKQWFVDGYDFGVKYLSHLDVRWFNTGKLAGLGSTFAVAGNECPVGGFRVCAACGHLSSGDGTNNTREHKPWCVYRTSAQESTVDLMLSRSLRTQGLVIRLPHSVTSADTFAEPSLSAAVMLGLRERLGGSPDHITVSLIADPLPPTAGGPGGQTARALLLHDSVPGGTGYLAGLSDHHTMWDVLTTAWQILRDCPCSQESRLACHRCLLPFADNRPDTVSRTVAERHLRDILLGGTPGPDGQDDDPHAVAPGDASGWNVTEIEPPSGAHASPLEIRFRTLFTRRLQALGATVKELPGPHGNTLQITIPGGQRRWSFEPELPLGPVKPDFVLRCDDPNVPRVAIFTDGHFYHASPTHNIIAVDSEKRAGLRDEGYVVLALTHADLEASETAGAGVGSGHGLAPSWLSSHTVEVLMEAGFTFPPSAVEAANGGAIGFLMAWIQKTDTTGTRQLADTLPWFFAPMADQCMLDADTPLETHAAHHLLGEPDITGTTAAWRWREGPLVLLARAQGEEQTSNVELAILLDDRDEAVTGPDHRAAWQRWIHLSNAINLRTHTTVLGALSQIDLGATGTPAASLGQSPRVDLAHEWRVILEADPAATGGHAPLSASEREVLVQLERAGLPAPEVGEEVEDGIPVFVCWPTLKVALDHDLDHTDRTDLVSAGWTVLPLDSPTLSDALLEK</sequence>